<protein>
    <submittedName>
        <fullName evidence="1">Phage protein</fullName>
    </submittedName>
</protein>
<comment type="caution">
    <text evidence="1">The sequence shown here is derived from an EMBL/GenBank/DDBJ whole genome shotgun (WGS) entry which is preliminary data.</text>
</comment>
<sequence>MAFLKINGKELEAKCNFRFERLADKKYSEQDKEGNDIGGFHSLYSNLLQYSNKHLLAFWDCALDYLAKDKPKLEEIEAAIEARIEEDGDTEQLFKEAFQTIDESGFFKKQAKNYWKNIEAFKESGKNEEEKAERAKQVEILLKAREELTA</sequence>
<proteinExistence type="predicted"/>
<keyword evidence="2" id="KW-1185">Reference proteome</keyword>
<dbReference type="PIRSF" id="PIRSF024865">
    <property type="entry name" value="UCP024865"/>
    <property type="match status" value="1"/>
</dbReference>
<evidence type="ECO:0000313" key="1">
    <source>
        <dbReference type="EMBL" id="KKB38580.1"/>
    </source>
</evidence>
<reference evidence="1" key="1">
    <citation type="submission" date="2015-02" db="EMBL/GenBank/DDBJ databases">
        <title>Genome Assembly of Bacillaceae bacterium MTCC 8252.</title>
        <authorList>
            <person name="Verma A."/>
            <person name="Khatri I."/>
            <person name="Mual P."/>
            <person name="Subramanian S."/>
            <person name="Krishnamurthi S."/>
        </authorList>
    </citation>
    <scope>NUCLEOTIDE SEQUENCE [LARGE SCALE GENOMIC DNA]</scope>
    <source>
        <strain evidence="1">MTCC 8252</strain>
    </source>
</reference>
<dbReference type="InterPro" id="IPR024410">
    <property type="entry name" value="Phage_TAC_12"/>
</dbReference>
<dbReference type="RefSeq" id="WP_039237296.1">
    <property type="nucleotide sequence ID" value="NZ_JWIR02000046.1"/>
</dbReference>
<dbReference type="STRING" id="1221996.QY95_02578"/>
<evidence type="ECO:0000313" key="2">
    <source>
        <dbReference type="Proteomes" id="UP000031563"/>
    </source>
</evidence>
<organism evidence="1 2">
    <name type="scientific">Bacillus thermotolerans</name>
    <name type="common">Quasibacillus thermotolerans</name>
    <dbReference type="NCBI Taxonomy" id="1221996"/>
    <lineage>
        <taxon>Bacteria</taxon>
        <taxon>Bacillati</taxon>
        <taxon>Bacillota</taxon>
        <taxon>Bacilli</taxon>
        <taxon>Bacillales</taxon>
        <taxon>Bacillaceae</taxon>
        <taxon>Bacillus</taxon>
    </lineage>
</organism>
<dbReference type="AlphaFoldDB" id="A0A0F5HMX4"/>
<name>A0A0F5HMX4_BACTR</name>
<accession>A0A0F5HMX4</accession>
<accession>A0A0F5I011</accession>
<dbReference type="EMBL" id="JWIR02000046">
    <property type="protein sequence ID" value="KKB38580.1"/>
    <property type="molecule type" value="Genomic_DNA"/>
</dbReference>
<dbReference type="Proteomes" id="UP000031563">
    <property type="component" value="Unassembled WGS sequence"/>
</dbReference>
<gene>
    <name evidence="1" type="ORF">QY95_02578</name>
</gene>
<dbReference type="Pfam" id="PF12363">
    <property type="entry name" value="Phage_TAC_12"/>
    <property type="match status" value="1"/>
</dbReference>